<evidence type="ECO:0000256" key="2">
    <source>
        <dbReference type="SAM" id="SignalP"/>
    </source>
</evidence>
<organism evidence="3 4">
    <name type="scientific">Mucuna pruriens</name>
    <name type="common">Velvet bean</name>
    <name type="synonym">Dolichos pruriens</name>
    <dbReference type="NCBI Taxonomy" id="157652"/>
    <lineage>
        <taxon>Eukaryota</taxon>
        <taxon>Viridiplantae</taxon>
        <taxon>Streptophyta</taxon>
        <taxon>Embryophyta</taxon>
        <taxon>Tracheophyta</taxon>
        <taxon>Spermatophyta</taxon>
        <taxon>Magnoliopsida</taxon>
        <taxon>eudicotyledons</taxon>
        <taxon>Gunneridae</taxon>
        <taxon>Pentapetalae</taxon>
        <taxon>rosids</taxon>
        <taxon>fabids</taxon>
        <taxon>Fabales</taxon>
        <taxon>Fabaceae</taxon>
        <taxon>Papilionoideae</taxon>
        <taxon>50 kb inversion clade</taxon>
        <taxon>NPAAA clade</taxon>
        <taxon>indigoferoid/millettioid clade</taxon>
        <taxon>Phaseoleae</taxon>
        <taxon>Mucuna</taxon>
    </lineage>
</organism>
<gene>
    <name evidence="3" type="ORF">CR513_37818</name>
</gene>
<protein>
    <submittedName>
        <fullName evidence="3">Uncharacterized protein</fullName>
    </submittedName>
</protein>
<keyword evidence="4" id="KW-1185">Reference proteome</keyword>
<evidence type="ECO:0000313" key="4">
    <source>
        <dbReference type="Proteomes" id="UP000257109"/>
    </source>
</evidence>
<dbReference type="Gene3D" id="2.30.240.10">
    <property type="entry name" value="At5g01610-like"/>
    <property type="match status" value="1"/>
</dbReference>
<dbReference type="STRING" id="157652.A0A371FT27"/>
<dbReference type="PANTHER" id="PTHR31676">
    <property type="entry name" value="T31J12.3 PROTEIN-RELATED"/>
    <property type="match status" value="1"/>
</dbReference>
<dbReference type="SUPFAM" id="SSF141562">
    <property type="entry name" value="At5g01610-like"/>
    <property type="match status" value="1"/>
</dbReference>
<dbReference type="FunFam" id="2.30.240.10:FF:000002">
    <property type="entry name" value="Uncharacterized protein At3g07460"/>
    <property type="match status" value="1"/>
</dbReference>
<dbReference type="InterPro" id="IPR007493">
    <property type="entry name" value="DUF538"/>
</dbReference>
<dbReference type="AlphaFoldDB" id="A0A371FT27"/>
<comment type="caution">
    <text evidence="3">The sequence shown here is derived from an EMBL/GenBank/DDBJ whole genome shotgun (WGS) entry which is preliminary data.</text>
</comment>
<evidence type="ECO:0000313" key="3">
    <source>
        <dbReference type="EMBL" id="RDX81495.1"/>
    </source>
</evidence>
<dbReference type="Pfam" id="PF04398">
    <property type="entry name" value="DUF538"/>
    <property type="match status" value="1"/>
</dbReference>
<dbReference type="OrthoDB" id="754232at2759"/>
<feature type="compositionally biased region" description="Polar residues" evidence="1">
    <location>
        <begin position="232"/>
        <end position="245"/>
    </location>
</feature>
<evidence type="ECO:0000256" key="1">
    <source>
        <dbReference type="SAM" id="MobiDB-lite"/>
    </source>
</evidence>
<feature type="chain" id="PRO_5016630211" evidence="2">
    <location>
        <begin position="19"/>
        <end position="245"/>
    </location>
</feature>
<accession>A0A371FT27</accession>
<name>A0A371FT27_MUCPR</name>
<dbReference type="PANTHER" id="PTHR31676:SF110">
    <property type="entry name" value="TRANSMEMBRANE PROTEIN"/>
    <property type="match status" value="1"/>
</dbReference>
<feature type="region of interest" description="Disordered" evidence="1">
    <location>
        <begin position="223"/>
        <end position="245"/>
    </location>
</feature>
<dbReference type="InterPro" id="IPR036758">
    <property type="entry name" value="At5g01610-like"/>
</dbReference>
<reference evidence="3" key="1">
    <citation type="submission" date="2018-05" db="EMBL/GenBank/DDBJ databases">
        <title>Draft genome of Mucuna pruriens seed.</title>
        <authorList>
            <person name="Nnadi N.E."/>
            <person name="Vos R."/>
            <person name="Hasami M.H."/>
            <person name="Devisetty U.K."/>
            <person name="Aguiy J.C."/>
        </authorList>
    </citation>
    <scope>NUCLEOTIDE SEQUENCE [LARGE SCALE GENOMIC DNA]</scope>
    <source>
        <strain evidence="3">JCA_2017</strain>
    </source>
</reference>
<dbReference type="Proteomes" id="UP000257109">
    <property type="component" value="Unassembled WGS sequence"/>
</dbReference>
<dbReference type="EMBL" id="QJKJ01007911">
    <property type="protein sequence ID" value="RDX81495.1"/>
    <property type="molecule type" value="Genomic_DNA"/>
</dbReference>
<proteinExistence type="predicted"/>
<sequence length="245" mass="27155">MAVQFFVVLVAVAAAVSSRCCASWSESNATTIYEVLSEHGLPMGLFPRGVKQFAVGEDGRFWVHLDEACNAKFENELHYERNVSGQLSYGMIDALSGLEAQDLFLWFQVMSIRVDVPSTGLIYFDVGAASKRFPLALFETPPECVTVRSQYEHTIPQKQQLRPRRMRIAVAAASLSFVCYFKTSASHKPDLKGKDVADADAIAVVMQLQISKNLDLAGTDFENLDHKENSHPHQTPATSPEMTHS</sequence>
<feature type="non-terminal residue" evidence="3">
    <location>
        <position position="1"/>
    </location>
</feature>
<feature type="signal peptide" evidence="2">
    <location>
        <begin position="1"/>
        <end position="18"/>
    </location>
</feature>
<keyword evidence="2" id="KW-0732">Signal</keyword>